<name>A0A2A2KKI0_9BILA</name>
<dbReference type="InterPro" id="IPR008271">
    <property type="entry name" value="Ser/Thr_kinase_AS"/>
</dbReference>
<dbReference type="GO" id="GO:0007052">
    <property type="term" value="P:mitotic spindle organization"/>
    <property type="evidence" value="ECO:0007669"/>
    <property type="project" value="TreeGrafter"/>
</dbReference>
<keyword evidence="1 7" id="KW-0723">Serine/threonine-protein kinase</keyword>
<evidence type="ECO:0000259" key="9">
    <source>
        <dbReference type="PROSITE" id="PS50011"/>
    </source>
</evidence>
<dbReference type="SMART" id="SM00220">
    <property type="entry name" value="S_TKc"/>
    <property type="match status" value="1"/>
</dbReference>
<dbReference type="EMBL" id="LIAE01008330">
    <property type="protein sequence ID" value="PAV74494.1"/>
    <property type="molecule type" value="Genomic_DNA"/>
</dbReference>
<sequence>MSRLLMECNYMKSNNHHPDVSINDLVGSDVEHHSLHPLPLPVLPMPMPMPMPVMLNHLHAPPIYHSPEIYWRPGNVIVSPARDEYFITKFLGKGGFAECYSVRTRPCERDFDFAMKIIDKTRVKDVSLSKIYREIRLHGHTDHPNIVKLYKSFEDERHFFLLMELCRDETLLCLVNRSEGRGLPEVISAAYMREILSAVQYLLAKRILHRDLKPGNVFIGKNGGVRLGDFGLAIEMEQANPHSFSGTPNYLAPEILNKKGHSEKSEVWALGCMLFCMLTTKPPFETDHLENTYKRIRQNDYSFHKHPYISKTARNFIANCLEPDPVLRPTVNQLFYHAWMVQYQNMSRTKSVNDIRHEHVDMPPGGNWSVPMGDMMDLPCLENVMGMQIGDEELPYERRITMAVMNGMNGESVQERAGWIPVAKTRQHRQRALRPKSSIDIRQAVNGYANERNPGGRGTPNNLLAGNPDTGSGRLFTARSQDSGFGSETDMSRMATMDHALHQILHDVNSFLNGKLVAEYGQPPHLFVSKWVDYSNRRGFSCKLLDGTVCVKFNEGSSLSYMKGSNYVTHVSSPFSTLHVKKLETLNNDQALLNQYKILLSYDEYMEKELATNGCGPSQRLDSDGASTATSSTTHSPHASLSPHQPGNSSPCPPNSASPYLIFHSLISGKYLCMIFNDCTVQVNLMDCRKKVIFWREMVDSQDALLRATDQPEMIPLTAVSVIDNASNTSESFILMPLELFVTRKTMGRSRARVGERVKVNLMKPISEAVSAINPQTFSRKSIYTTEC</sequence>
<evidence type="ECO:0000256" key="2">
    <source>
        <dbReference type="ARBA" id="ARBA00022679"/>
    </source>
</evidence>
<dbReference type="SUPFAM" id="SSF56112">
    <property type="entry name" value="Protein kinase-like (PK-like)"/>
    <property type="match status" value="1"/>
</dbReference>
<gene>
    <name evidence="11" type="ORF">WR25_02466</name>
</gene>
<dbReference type="PANTHER" id="PTHR24345:SF0">
    <property type="entry name" value="CELL CYCLE SERINE_THREONINE-PROTEIN KINASE CDC5_MSD2"/>
    <property type="match status" value="1"/>
</dbReference>
<dbReference type="PROSITE" id="PS50078">
    <property type="entry name" value="POLO_BOX"/>
    <property type="match status" value="1"/>
</dbReference>
<evidence type="ECO:0000313" key="12">
    <source>
        <dbReference type="Proteomes" id="UP000218231"/>
    </source>
</evidence>
<accession>A0A2A2KKI0</accession>
<dbReference type="SUPFAM" id="SSF82615">
    <property type="entry name" value="Polo-box domain"/>
    <property type="match status" value="1"/>
</dbReference>
<reference evidence="11 12" key="1">
    <citation type="journal article" date="2017" name="Curr. Biol.">
        <title>Genome architecture and evolution of a unichromosomal asexual nematode.</title>
        <authorList>
            <person name="Fradin H."/>
            <person name="Zegar C."/>
            <person name="Gutwein M."/>
            <person name="Lucas J."/>
            <person name="Kovtun M."/>
            <person name="Corcoran D."/>
            <person name="Baugh L.R."/>
            <person name="Kiontke K."/>
            <person name="Gunsalus K."/>
            <person name="Fitch D.H."/>
            <person name="Piano F."/>
        </authorList>
    </citation>
    <scope>NUCLEOTIDE SEQUENCE [LARGE SCALE GENOMIC DNA]</scope>
    <source>
        <strain evidence="11">PF1309</strain>
    </source>
</reference>
<dbReference type="EC" id="2.7.11.21" evidence="7"/>
<comment type="caution">
    <text evidence="11">The sequence shown here is derived from an EMBL/GenBank/DDBJ whole genome shotgun (WGS) entry which is preliminary data.</text>
</comment>
<dbReference type="Gene3D" id="1.10.510.10">
    <property type="entry name" value="Transferase(Phosphotransferase) domain 1"/>
    <property type="match status" value="1"/>
</dbReference>
<dbReference type="GO" id="GO:0005634">
    <property type="term" value="C:nucleus"/>
    <property type="evidence" value="ECO:0007669"/>
    <property type="project" value="TreeGrafter"/>
</dbReference>
<keyword evidence="2 7" id="KW-0808">Transferase</keyword>
<evidence type="ECO:0000256" key="8">
    <source>
        <dbReference type="SAM" id="MobiDB-lite"/>
    </source>
</evidence>
<dbReference type="PROSITE" id="PS00107">
    <property type="entry name" value="PROTEIN_KINASE_ATP"/>
    <property type="match status" value="1"/>
</dbReference>
<dbReference type="Proteomes" id="UP000218231">
    <property type="component" value="Unassembled WGS sequence"/>
</dbReference>
<dbReference type="GO" id="GO:0004674">
    <property type="term" value="F:protein serine/threonine kinase activity"/>
    <property type="evidence" value="ECO:0007669"/>
    <property type="project" value="UniProtKB-KW"/>
</dbReference>
<evidence type="ECO:0000256" key="3">
    <source>
        <dbReference type="ARBA" id="ARBA00022741"/>
    </source>
</evidence>
<keyword evidence="12" id="KW-1185">Reference proteome</keyword>
<dbReference type="STRING" id="2018661.A0A2A2KKI0"/>
<dbReference type="GO" id="GO:0005737">
    <property type="term" value="C:cytoplasm"/>
    <property type="evidence" value="ECO:0007669"/>
    <property type="project" value="TreeGrafter"/>
</dbReference>
<organism evidence="11 12">
    <name type="scientific">Diploscapter pachys</name>
    <dbReference type="NCBI Taxonomy" id="2018661"/>
    <lineage>
        <taxon>Eukaryota</taxon>
        <taxon>Metazoa</taxon>
        <taxon>Ecdysozoa</taxon>
        <taxon>Nematoda</taxon>
        <taxon>Chromadorea</taxon>
        <taxon>Rhabditida</taxon>
        <taxon>Rhabditina</taxon>
        <taxon>Rhabditomorpha</taxon>
        <taxon>Rhabditoidea</taxon>
        <taxon>Rhabditidae</taxon>
        <taxon>Diploscapter</taxon>
    </lineage>
</organism>
<dbReference type="PANTHER" id="PTHR24345">
    <property type="entry name" value="SERINE/THREONINE-PROTEIN KINASE PLK"/>
    <property type="match status" value="1"/>
</dbReference>
<dbReference type="CDD" id="cd13118">
    <property type="entry name" value="POLO_box_1"/>
    <property type="match status" value="1"/>
</dbReference>
<evidence type="ECO:0000256" key="5">
    <source>
        <dbReference type="ARBA" id="ARBA00022840"/>
    </source>
</evidence>
<dbReference type="PROSITE" id="PS50011">
    <property type="entry name" value="PROTEIN_KINASE_DOM"/>
    <property type="match status" value="1"/>
</dbReference>
<dbReference type="PROSITE" id="PS00108">
    <property type="entry name" value="PROTEIN_KINASE_ST"/>
    <property type="match status" value="1"/>
</dbReference>
<feature type="compositionally biased region" description="Low complexity" evidence="8">
    <location>
        <begin position="626"/>
        <end position="650"/>
    </location>
</feature>
<evidence type="ECO:0000256" key="4">
    <source>
        <dbReference type="ARBA" id="ARBA00022777"/>
    </source>
</evidence>
<dbReference type="InterPro" id="IPR000959">
    <property type="entry name" value="POLO_box_dom"/>
</dbReference>
<dbReference type="GO" id="GO:0005524">
    <property type="term" value="F:ATP binding"/>
    <property type="evidence" value="ECO:0007669"/>
    <property type="project" value="UniProtKB-UniRule"/>
</dbReference>
<dbReference type="InterPro" id="IPR033701">
    <property type="entry name" value="POLO_box_1"/>
</dbReference>
<dbReference type="AlphaFoldDB" id="A0A2A2KKI0"/>
<dbReference type="InterPro" id="IPR000719">
    <property type="entry name" value="Prot_kinase_dom"/>
</dbReference>
<dbReference type="FunFam" id="3.30.200.20:FF:000042">
    <property type="entry name" value="Aurora kinase A"/>
    <property type="match status" value="1"/>
</dbReference>
<comment type="similarity">
    <text evidence="7">Belongs to the protein kinase superfamily. Ser/Thr protein kinase family. CDC5/Polo subfamily.</text>
</comment>
<keyword evidence="5 6" id="KW-0067">ATP-binding</keyword>
<dbReference type="Gene3D" id="3.30.1120.30">
    <property type="entry name" value="POLO box domain"/>
    <property type="match status" value="1"/>
</dbReference>
<evidence type="ECO:0000256" key="6">
    <source>
        <dbReference type="PROSITE-ProRule" id="PRU10141"/>
    </source>
</evidence>
<dbReference type="OrthoDB" id="408964at2759"/>
<keyword evidence="4 7" id="KW-0418">Kinase</keyword>
<evidence type="ECO:0000256" key="1">
    <source>
        <dbReference type="ARBA" id="ARBA00022527"/>
    </source>
</evidence>
<keyword evidence="3 6" id="KW-0547">Nucleotide-binding</keyword>
<evidence type="ECO:0000256" key="7">
    <source>
        <dbReference type="RuleBase" id="RU361162"/>
    </source>
</evidence>
<dbReference type="InterPro" id="IPR011009">
    <property type="entry name" value="Kinase-like_dom_sf"/>
</dbReference>
<protein>
    <recommendedName>
        <fullName evidence="7">Serine/threonine-protein kinase PLK</fullName>
        <ecNumber evidence="7">2.7.11.21</ecNumber>
    </recommendedName>
    <alternativeName>
        <fullName evidence="7">Polo-like kinase</fullName>
    </alternativeName>
</protein>
<dbReference type="InterPro" id="IPR017441">
    <property type="entry name" value="Protein_kinase_ATP_BS"/>
</dbReference>
<dbReference type="InterPro" id="IPR036947">
    <property type="entry name" value="POLO_box_dom_sf"/>
</dbReference>
<comment type="catalytic activity">
    <reaction evidence="7">
        <text>L-threonyl-[protein] + ATP = O-phospho-L-threonyl-[protein] + ADP + H(+)</text>
        <dbReference type="Rhea" id="RHEA:46608"/>
        <dbReference type="Rhea" id="RHEA-COMP:11060"/>
        <dbReference type="Rhea" id="RHEA-COMP:11605"/>
        <dbReference type="ChEBI" id="CHEBI:15378"/>
        <dbReference type="ChEBI" id="CHEBI:30013"/>
        <dbReference type="ChEBI" id="CHEBI:30616"/>
        <dbReference type="ChEBI" id="CHEBI:61977"/>
        <dbReference type="ChEBI" id="CHEBI:456216"/>
        <dbReference type="EC" id="2.7.11.21"/>
    </reaction>
</comment>
<dbReference type="GO" id="GO:0000922">
    <property type="term" value="C:spindle pole"/>
    <property type="evidence" value="ECO:0007669"/>
    <property type="project" value="TreeGrafter"/>
</dbReference>
<evidence type="ECO:0000259" key="10">
    <source>
        <dbReference type="PROSITE" id="PS50078"/>
    </source>
</evidence>
<dbReference type="GO" id="GO:0000776">
    <property type="term" value="C:kinetochore"/>
    <property type="evidence" value="ECO:0007669"/>
    <property type="project" value="TreeGrafter"/>
</dbReference>
<proteinExistence type="inferred from homology"/>
<evidence type="ECO:0000313" key="11">
    <source>
        <dbReference type="EMBL" id="PAV74494.1"/>
    </source>
</evidence>
<feature type="domain" description="Protein kinase" evidence="9">
    <location>
        <begin position="85"/>
        <end position="340"/>
    </location>
</feature>
<feature type="region of interest" description="Disordered" evidence="8">
    <location>
        <begin position="616"/>
        <end position="653"/>
    </location>
</feature>
<feature type="region of interest" description="Disordered" evidence="8">
    <location>
        <begin position="448"/>
        <end position="488"/>
    </location>
</feature>
<feature type="binding site" evidence="6">
    <location>
        <position position="116"/>
    </location>
    <ligand>
        <name>ATP</name>
        <dbReference type="ChEBI" id="CHEBI:30616"/>
    </ligand>
</feature>
<dbReference type="Pfam" id="PF00069">
    <property type="entry name" value="Pkinase"/>
    <property type="match status" value="1"/>
</dbReference>
<feature type="domain" description="POLO box" evidence="10">
    <location>
        <begin position="527"/>
        <end position="612"/>
    </location>
</feature>